<proteinExistence type="predicted"/>
<dbReference type="PANTHER" id="PTHR35609:SF1">
    <property type="entry name" value="MACRO DOMAIN-CONTAINING PROTEIN"/>
    <property type="match status" value="1"/>
</dbReference>
<organism evidence="1 2">
    <name type="scientific">Paracoccus niistensis</name>
    <dbReference type="NCBI Taxonomy" id="632935"/>
    <lineage>
        <taxon>Bacteria</taxon>
        <taxon>Pseudomonadati</taxon>
        <taxon>Pseudomonadota</taxon>
        <taxon>Alphaproteobacteria</taxon>
        <taxon>Rhodobacterales</taxon>
        <taxon>Paracoccaceae</taxon>
        <taxon>Paracoccus</taxon>
    </lineage>
</organism>
<reference evidence="1 2" key="1">
    <citation type="submission" date="2024-09" db="EMBL/GenBank/DDBJ databases">
        <authorList>
            <person name="Sun Q."/>
            <person name="Mori K."/>
        </authorList>
    </citation>
    <scope>NUCLEOTIDE SEQUENCE [LARGE SCALE GENOMIC DNA]</scope>
    <source>
        <strain evidence="1 2">KCTC 22789</strain>
    </source>
</reference>
<accession>A0ABV6I3Z3</accession>
<dbReference type="RefSeq" id="WP_377698455.1">
    <property type="nucleotide sequence ID" value="NZ_JBHLWE010000027.1"/>
</dbReference>
<sequence>MHSDVEVTDGVQSPGPLVSQIYYSALPVASAGHRGALWSKFARLVLDAAYEATLLAGVLNAARGASNRVLRTRLGGDAVGNDDAWIDAGILRALLLVRDQHLEVKVVSYGAPSSGLRNMVQTFIEETAS</sequence>
<name>A0ABV6I3Z3_9RHOB</name>
<gene>
    <name evidence="1" type="ORF">ACFFII_08490</name>
</gene>
<dbReference type="PANTHER" id="PTHR35609">
    <property type="entry name" value="MACRO DOMAIN-CONTAINING PROTEIN"/>
    <property type="match status" value="1"/>
</dbReference>
<dbReference type="EMBL" id="JBHLWE010000027">
    <property type="protein sequence ID" value="MFC0340796.1"/>
    <property type="molecule type" value="Genomic_DNA"/>
</dbReference>
<dbReference type="Proteomes" id="UP001589799">
    <property type="component" value="Unassembled WGS sequence"/>
</dbReference>
<comment type="caution">
    <text evidence="1">The sequence shown here is derived from an EMBL/GenBank/DDBJ whole genome shotgun (WGS) entry which is preliminary data.</text>
</comment>
<evidence type="ECO:0000313" key="1">
    <source>
        <dbReference type="EMBL" id="MFC0340796.1"/>
    </source>
</evidence>
<evidence type="ECO:0000313" key="2">
    <source>
        <dbReference type="Proteomes" id="UP001589799"/>
    </source>
</evidence>
<protein>
    <submittedName>
        <fullName evidence="1">Uncharacterized protein</fullName>
    </submittedName>
</protein>
<keyword evidence="2" id="KW-1185">Reference proteome</keyword>